<feature type="region of interest" description="Disordered" evidence="1">
    <location>
        <begin position="418"/>
        <end position="504"/>
    </location>
</feature>
<feature type="region of interest" description="Disordered" evidence="1">
    <location>
        <begin position="1"/>
        <end position="64"/>
    </location>
</feature>
<proteinExistence type="predicted"/>
<feature type="compositionally biased region" description="Polar residues" evidence="1">
    <location>
        <begin position="19"/>
        <end position="28"/>
    </location>
</feature>
<reference evidence="2 3" key="1">
    <citation type="submission" date="2015-12" db="EMBL/GenBank/DDBJ databases">
        <title>Draft genome sequence of Moniliophthora roreri, the causal agent of frosty pod rot of cacao.</title>
        <authorList>
            <person name="Aime M.C."/>
            <person name="Diaz-Valderrama J.R."/>
            <person name="Kijpornyongpan T."/>
            <person name="Phillips-Mora W."/>
        </authorList>
    </citation>
    <scope>NUCLEOTIDE SEQUENCE [LARGE SCALE GENOMIC DNA]</scope>
    <source>
        <strain evidence="2 3">MCA 2952</strain>
    </source>
</reference>
<protein>
    <submittedName>
        <fullName evidence="2">Uncharacterized protein</fullName>
    </submittedName>
</protein>
<organism evidence="2 3">
    <name type="scientific">Moniliophthora roreri</name>
    <name type="common">Frosty pod rot fungus</name>
    <name type="synonym">Monilia roreri</name>
    <dbReference type="NCBI Taxonomy" id="221103"/>
    <lineage>
        <taxon>Eukaryota</taxon>
        <taxon>Fungi</taxon>
        <taxon>Dikarya</taxon>
        <taxon>Basidiomycota</taxon>
        <taxon>Agaricomycotina</taxon>
        <taxon>Agaricomycetes</taxon>
        <taxon>Agaricomycetidae</taxon>
        <taxon>Agaricales</taxon>
        <taxon>Marasmiineae</taxon>
        <taxon>Marasmiaceae</taxon>
        <taxon>Moniliophthora</taxon>
    </lineage>
</organism>
<sequence>MASGPLPESSMASDPDISKLSSKQTLSPGASEDFSTRPEDITEVSQKKRKKKKPKKSASAKAKEAAEKAAKTAAEASKPAVLCISRNKHWKYISSYHGPWLQLPLELLESLLLLNLDPATLSPTELQNPIPPPISPNTTPTSFNIPQNIKSRSKDKDRDRGFHALSSNDSTGTFTNPSGLSININANNAFPLPPPLPTPEAGKAPPPPIDPGVFRNVTSIRRLIDEAAELSVRASSGLSAAELGSMRSSGGGVYGGLSLGGGGYGAWNAAQTLGINPMGNIGGGGRNIAMSAMRIHRLRALAVQKLAQAYKADEIASSVMVMQGGSVFDDVAEKVLRVDPNDIDAKYVHFFHEKIPSRQLAESTNTQILDELIHAQPQRLEFYRTRGIVHCFRDEYSQATKDFTFALKEARAARKAKMSHVHGDSVGNASSGGGGKSGKLREGKSGKGKSGKKKRNAQTQDGASSLTGGADNGDEDEDGSETPSTTPSTPHPPGAALHPSALADAPDPLEPQLLFLRGAAYLSHAVHLIESAVLELEGVVKAPTLDGAELRLCYLEDGKYGGVEVGNPDGPLGKTGGEKIRRYREVLAESNIKNGKRVGFREKVENLLKKSLRDHERFLSHFDTLESGPAPISLDTLRKKQNEEYSPTLDKDTLIREGQVELLSQTEYAFYLSESIRPGNQPSVPPSPVSPYSPVSSSCYPQFPDQSSTAMFTTYHPLLVESHFSVLLCLLLLGDFATILPTFSRTATLVDGLEGYPVFLPPRSMAQAEFIEVLERLAGGWSLGCKMSWAERARLRMEREADEGRMIEGGSIVEADDDQSTTPTLSSNGQLHFSLGESSSSSSSAPSLAATPSRSNTPVDSTIMADANTNTWVEPREDAVEALECTRILLAPVIARQRERAEKAKAERAERAAERARATSTALVKARGGQEKGLVHANGSEIKQKKPVPINIPLHGPRVEVVLAWLGAVHLPELEGGDVNIF</sequence>
<evidence type="ECO:0000313" key="3">
    <source>
        <dbReference type="Proteomes" id="UP000054988"/>
    </source>
</evidence>
<name>A0A0W0FKQ7_MONRR</name>
<feature type="region of interest" description="Disordered" evidence="1">
    <location>
        <begin position="191"/>
        <end position="210"/>
    </location>
</feature>
<evidence type="ECO:0000256" key="1">
    <source>
        <dbReference type="SAM" id="MobiDB-lite"/>
    </source>
</evidence>
<feature type="compositionally biased region" description="Polar residues" evidence="1">
    <location>
        <begin position="165"/>
        <end position="178"/>
    </location>
</feature>
<feature type="compositionally biased region" description="Basic and acidic residues" evidence="1">
    <location>
        <begin position="152"/>
        <end position="162"/>
    </location>
</feature>
<evidence type="ECO:0000313" key="2">
    <source>
        <dbReference type="EMBL" id="KTB36877.1"/>
    </source>
</evidence>
<feature type="region of interest" description="Disordered" evidence="1">
    <location>
        <begin position="134"/>
        <end position="178"/>
    </location>
</feature>
<dbReference type="eggNOG" id="ENOG502QUMF">
    <property type="taxonomic scope" value="Eukaryota"/>
</dbReference>
<feature type="region of interest" description="Disordered" evidence="1">
    <location>
        <begin position="806"/>
        <end position="861"/>
    </location>
</feature>
<feature type="compositionally biased region" description="Basic residues" evidence="1">
    <location>
        <begin position="47"/>
        <end position="58"/>
    </location>
</feature>
<feature type="compositionally biased region" description="Polar residues" evidence="1">
    <location>
        <begin position="457"/>
        <end position="467"/>
    </location>
</feature>
<accession>A0A0W0FKQ7</accession>
<feature type="compositionally biased region" description="Basic and acidic residues" evidence="1">
    <location>
        <begin position="905"/>
        <end position="917"/>
    </location>
</feature>
<feature type="compositionally biased region" description="Polar residues" evidence="1">
    <location>
        <begin position="820"/>
        <end position="831"/>
    </location>
</feature>
<comment type="caution">
    <text evidence="2">The sequence shown here is derived from an EMBL/GenBank/DDBJ whole genome shotgun (WGS) entry which is preliminary data.</text>
</comment>
<feature type="region of interest" description="Disordered" evidence="1">
    <location>
        <begin position="905"/>
        <end position="928"/>
    </location>
</feature>
<dbReference type="EMBL" id="LATX01001879">
    <property type="protein sequence ID" value="KTB36877.1"/>
    <property type="molecule type" value="Genomic_DNA"/>
</dbReference>
<gene>
    <name evidence="2" type="ORF">WG66_10537</name>
</gene>
<dbReference type="Proteomes" id="UP000054988">
    <property type="component" value="Unassembled WGS sequence"/>
</dbReference>
<feature type="compositionally biased region" description="Low complexity" evidence="1">
    <location>
        <begin position="838"/>
        <end position="855"/>
    </location>
</feature>
<feature type="compositionally biased region" description="Basic residues" evidence="1">
    <location>
        <begin position="446"/>
        <end position="456"/>
    </location>
</feature>
<dbReference type="AlphaFoldDB" id="A0A0W0FKQ7"/>